<dbReference type="NCBIfam" id="NF004005">
    <property type="entry name" value="PRK05476.2-3"/>
    <property type="match status" value="1"/>
</dbReference>
<reference evidence="8" key="2">
    <citation type="submission" date="2021-09" db="EMBL/GenBank/DDBJ databases">
        <authorList>
            <person name="Gilroy R."/>
        </authorList>
    </citation>
    <scope>NUCLEOTIDE SEQUENCE</scope>
    <source>
        <strain evidence="8">ChiGjej3B3-7470</strain>
    </source>
</reference>
<comment type="similarity">
    <text evidence="2">Belongs to the adenosylhomocysteinase family.</text>
</comment>
<dbReference type="FunFam" id="3.40.50.720:FF:000004">
    <property type="entry name" value="Adenosylhomocysteinase"/>
    <property type="match status" value="1"/>
</dbReference>
<evidence type="ECO:0000256" key="1">
    <source>
        <dbReference type="ARBA" id="ARBA00001911"/>
    </source>
</evidence>
<comment type="pathway">
    <text evidence="6">Amino-acid biosynthesis.</text>
</comment>
<dbReference type="InterPro" id="IPR036291">
    <property type="entry name" value="NAD(P)-bd_dom_sf"/>
</dbReference>
<dbReference type="InterPro" id="IPR042172">
    <property type="entry name" value="Adenosylhomocyst_ase-like_sf"/>
</dbReference>
<evidence type="ECO:0000313" key="9">
    <source>
        <dbReference type="Proteomes" id="UP000712713"/>
    </source>
</evidence>
<keyword evidence="3" id="KW-0554">One-carbon metabolism</keyword>
<dbReference type="EC" id="3.3.1.1" evidence="8"/>
<proteinExistence type="inferred from homology"/>
<evidence type="ECO:0000256" key="2">
    <source>
        <dbReference type="ARBA" id="ARBA00007122"/>
    </source>
</evidence>
<evidence type="ECO:0000256" key="6">
    <source>
        <dbReference type="ARBA" id="ARBA00029440"/>
    </source>
</evidence>
<comment type="caution">
    <text evidence="8">The sequence shown here is derived from an EMBL/GenBank/DDBJ whole genome shotgun (WGS) entry which is preliminary data.</text>
</comment>
<dbReference type="GO" id="GO:0005829">
    <property type="term" value="C:cytosol"/>
    <property type="evidence" value="ECO:0007669"/>
    <property type="project" value="TreeGrafter"/>
</dbReference>
<dbReference type="SMART" id="SM00997">
    <property type="entry name" value="AdoHcyase_NAD"/>
    <property type="match status" value="1"/>
</dbReference>
<feature type="non-terminal residue" evidence="8">
    <location>
        <position position="1"/>
    </location>
</feature>
<gene>
    <name evidence="8" type="ORF">K8V15_03035</name>
</gene>
<dbReference type="Gene3D" id="3.40.50.720">
    <property type="entry name" value="NAD(P)-binding Rossmann-like Domain"/>
    <property type="match status" value="1"/>
</dbReference>
<evidence type="ECO:0000256" key="4">
    <source>
        <dbReference type="ARBA" id="ARBA00022801"/>
    </source>
</evidence>
<accession>A0A921JQ38</accession>
<dbReference type="PROSITE" id="PS00739">
    <property type="entry name" value="ADOHCYASE_2"/>
    <property type="match status" value="1"/>
</dbReference>
<dbReference type="EMBL" id="DYZF01000071">
    <property type="protein sequence ID" value="HJE50945.1"/>
    <property type="molecule type" value="Genomic_DNA"/>
</dbReference>
<dbReference type="GO" id="GO:0004013">
    <property type="term" value="F:adenosylhomocysteinase activity"/>
    <property type="evidence" value="ECO:0007669"/>
    <property type="project" value="TreeGrafter"/>
</dbReference>
<dbReference type="SUPFAM" id="SSF51735">
    <property type="entry name" value="NAD(P)-binding Rossmann-fold domains"/>
    <property type="match status" value="1"/>
</dbReference>
<evidence type="ECO:0000256" key="5">
    <source>
        <dbReference type="ARBA" id="ARBA00023027"/>
    </source>
</evidence>
<dbReference type="InterPro" id="IPR000043">
    <property type="entry name" value="Adenosylhomocysteinase-like"/>
</dbReference>
<dbReference type="Proteomes" id="UP000712713">
    <property type="component" value="Unassembled WGS sequence"/>
</dbReference>
<comment type="cofactor">
    <cofactor evidence="1">
        <name>NAD(+)</name>
        <dbReference type="ChEBI" id="CHEBI:57540"/>
    </cofactor>
</comment>
<protein>
    <submittedName>
        <fullName evidence="8">Adenosylhomocysteinase</fullName>
        <ecNumber evidence="8">3.3.1.1</ecNumber>
    </submittedName>
</protein>
<dbReference type="PANTHER" id="PTHR23420">
    <property type="entry name" value="ADENOSYLHOMOCYSTEINASE"/>
    <property type="match status" value="1"/>
</dbReference>
<dbReference type="CDD" id="cd00401">
    <property type="entry name" value="SAHH"/>
    <property type="match status" value="1"/>
</dbReference>
<evidence type="ECO:0000259" key="7">
    <source>
        <dbReference type="SMART" id="SM00997"/>
    </source>
</evidence>
<dbReference type="SMART" id="SM00996">
    <property type="entry name" value="AdoHcyase"/>
    <property type="match status" value="1"/>
</dbReference>
<name>A0A921JQ38_9ACTN</name>
<sequence length="335" mass="36391">DATLLVHQGVAAQRSGEVPADEEGDSHEFRVVKQTLRDAHGVVDWEALADSIQGVTEETTTGVHRLYEMHRDGSLLFPAINVNDSVTKSKFDNKYGCRHSLVDGINRATDVLIGGKVAVVCGYGDVGKGCAESLRGQGARVIVTEIDPICALQAAMDGYQVAALDSVVETADIFVTATGNRDVISAEQMARMKHQAIVGNIGHFDNEIDMAGLEKIDGVEKIEIKPQVHEWRFADGHSILVLSEGRLLNLGNATGHPSFVMSNSFTNQVLAQIELFTKPDEYPVGVYVLPKHLDEEVARLHLASLGVELTTLTQAQADYIGVPVEGPFKPDTYRY</sequence>
<feature type="domain" description="S-adenosyl-L-homocysteine hydrolase NAD binding" evidence="7">
    <location>
        <begin position="93"/>
        <end position="255"/>
    </location>
</feature>
<dbReference type="GO" id="GO:0033353">
    <property type="term" value="P:S-adenosylmethionine cycle"/>
    <property type="evidence" value="ECO:0007669"/>
    <property type="project" value="TreeGrafter"/>
</dbReference>
<dbReference type="Pfam" id="PF05221">
    <property type="entry name" value="AdoHcyase"/>
    <property type="match status" value="1"/>
</dbReference>
<reference evidence="8" key="1">
    <citation type="journal article" date="2021" name="PeerJ">
        <title>Extensive microbial diversity within the chicken gut microbiome revealed by metagenomics and culture.</title>
        <authorList>
            <person name="Gilroy R."/>
            <person name="Ravi A."/>
            <person name="Getino M."/>
            <person name="Pursley I."/>
            <person name="Horton D.L."/>
            <person name="Alikhan N.F."/>
            <person name="Baker D."/>
            <person name="Gharbi K."/>
            <person name="Hall N."/>
            <person name="Watson M."/>
            <person name="Adriaenssens E.M."/>
            <person name="Foster-Nyarko E."/>
            <person name="Jarju S."/>
            <person name="Secka A."/>
            <person name="Antonio M."/>
            <person name="Oren A."/>
            <person name="Chaudhuri R.R."/>
            <person name="La Ragione R."/>
            <person name="Hildebrand F."/>
            <person name="Pallen M.J."/>
        </authorList>
    </citation>
    <scope>NUCLEOTIDE SEQUENCE</scope>
    <source>
        <strain evidence="8">ChiGjej3B3-7470</strain>
    </source>
</reference>
<evidence type="ECO:0000313" key="8">
    <source>
        <dbReference type="EMBL" id="HJE50945.1"/>
    </source>
</evidence>
<evidence type="ECO:0000256" key="3">
    <source>
        <dbReference type="ARBA" id="ARBA00022563"/>
    </source>
</evidence>
<dbReference type="SUPFAM" id="SSF52283">
    <property type="entry name" value="Formate/glycerate dehydrogenase catalytic domain-like"/>
    <property type="match status" value="1"/>
</dbReference>
<dbReference type="InterPro" id="IPR020082">
    <property type="entry name" value="S-Ado-L-homoCys_hydrolase_CS"/>
</dbReference>
<dbReference type="Gene3D" id="3.40.50.1480">
    <property type="entry name" value="Adenosylhomocysteinase-like"/>
    <property type="match status" value="2"/>
</dbReference>
<dbReference type="Pfam" id="PF00670">
    <property type="entry name" value="AdoHcyase_NAD"/>
    <property type="match status" value="1"/>
</dbReference>
<keyword evidence="5" id="KW-0520">NAD</keyword>
<dbReference type="PANTHER" id="PTHR23420:SF0">
    <property type="entry name" value="ADENOSYLHOMOCYSTEINASE"/>
    <property type="match status" value="1"/>
</dbReference>
<dbReference type="GO" id="GO:0006730">
    <property type="term" value="P:one-carbon metabolic process"/>
    <property type="evidence" value="ECO:0007669"/>
    <property type="project" value="UniProtKB-KW"/>
</dbReference>
<dbReference type="InterPro" id="IPR015878">
    <property type="entry name" value="Ado_hCys_hydrolase_NAD-bd"/>
</dbReference>
<organism evidence="8 9">
    <name type="scientific">Tessaracoccus flavescens</name>
    <dbReference type="NCBI Taxonomy" id="399497"/>
    <lineage>
        <taxon>Bacteria</taxon>
        <taxon>Bacillati</taxon>
        <taxon>Actinomycetota</taxon>
        <taxon>Actinomycetes</taxon>
        <taxon>Propionibacteriales</taxon>
        <taxon>Propionibacteriaceae</taxon>
        <taxon>Tessaracoccus</taxon>
    </lineage>
</organism>
<dbReference type="AlphaFoldDB" id="A0A921JQ38"/>
<keyword evidence="4 8" id="KW-0378">Hydrolase</keyword>